<dbReference type="PANTHER" id="PTHR36577">
    <property type="entry name" value="DUF521 DOMAIN PROTEIN (AFU_ORTHOLOGUE AFUA_6G00490)"/>
    <property type="match status" value="1"/>
</dbReference>
<dbReference type="Proteomes" id="UP000494269">
    <property type="component" value="Unassembled WGS sequence"/>
</dbReference>
<protein>
    <recommendedName>
        <fullName evidence="7">2-methyl-cis-aconitate hydratase</fullName>
    </recommendedName>
</protein>
<dbReference type="CDD" id="cd01356">
    <property type="entry name" value="AcnX_swivel"/>
    <property type="match status" value="1"/>
</dbReference>
<dbReference type="CDD" id="cd01355">
    <property type="entry name" value="AcnX"/>
    <property type="match status" value="1"/>
</dbReference>
<keyword evidence="6" id="KW-1185">Reference proteome</keyword>
<dbReference type="InterPro" id="IPR002840">
    <property type="entry name" value="PMDh-S-like_dom"/>
</dbReference>
<evidence type="ECO:0000256" key="2">
    <source>
        <dbReference type="ARBA" id="ARBA00023239"/>
    </source>
</evidence>
<name>A0A6S7AH13_9BURK</name>
<evidence type="ECO:0000256" key="1">
    <source>
        <dbReference type="ARBA" id="ARBA00023004"/>
    </source>
</evidence>
<dbReference type="SUPFAM" id="SSF52016">
    <property type="entry name" value="LeuD/IlvD-like"/>
    <property type="match status" value="1"/>
</dbReference>
<reference evidence="5 6" key="1">
    <citation type="submission" date="2020-04" db="EMBL/GenBank/DDBJ databases">
        <authorList>
            <person name="De Canck E."/>
        </authorList>
    </citation>
    <scope>NUCLEOTIDE SEQUENCE [LARGE SCALE GENOMIC DNA]</scope>
    <source>
        <strain evidence="5 6">LMG 3441</strain>
    </source>
</reference>
<proteinExistence type="predicted"/>
<evidence type="ECO:0008006" key="7">
    <source>
        <dbReference type="Google" id="ProtNLM"/>
    </source>
</evidence>
<keyword evidence="2" id="KW-0456">Lyase</keyword>
<accession>A0A6S7AH13</accession>
<dbReference type="EMBL" id="CADIJQ010000009">
    <property type="protein sequence ID" value="CAB3732106.1"/>
    <property type="molecule type" value="Genomic_DNA"/>
</dbReference>
<dbReference type="Gene3D" id="3.50.30.10">
    <property type="entry name" value="Phosphohistidine domain"/>
    <property type="match status" value="1"/>
</dbReference>
<organism evidence="5 6">
    <name type="scientific">Achromobacter kerstersii</name>
    <dbReference type="NCBI Taxonomy" id="1353890"/>
    <lineage>
        <taxon>Bacteria</taxon>
        <taxon>Pseudomonadati</taxon>
        <taxon>Pseudomonadota</taxon>
        <taxon>Betaproteobacteria</taxon>
        <taxon>Burkholderiales</taxon>
        <taxon>Alcaligenaceae</taxon>
        <taxon>Achromobacter</taxon>
    </lineage>
</organism>
<dbReference type="AlphaFoldDB" id="A0A6S7AH13"/>
<evidence type="ECO:0000313" key="5">
    <source>
        <dbReference type="EMBL" id="CAB3732106.1"/>
    </source>
</evidence>
<evidence type="ECO:0000313" key="6">
    <source>
        <dbReference type="Proteomes" id="UP000494269"/>
    </source>
</evidence>
<evidence type="ECO:0000259" key="4">
    <source>
        <dbReference type="Pfam" id="PF04412"/>
    </source>
</evidence>
<sequence length="588" mass="62050">MDRFQSDTPKLLGKTWVSGEASGKVLWTDMDLSFWGGVDPRTGVVIDKHHPLHGQTLSDRILVLPGSRGSCTGSAVMLELLLGGRAPRALVLAGRDDVLMLGVLVAEAVFGKSIPVVSVGASAFLALKQRPSLRVQAGEAPMPESAPMPEQTDDAVIIADASHWSVVALGEGDLRMLQGTEGKAARVAMEIIVRMARAAGATQLLDIQQGHIDGCIYTGPAGLAFARRLASWDAKVKIPTTMNAISVDRCAWRAQGVPATLGVPAEALADAYVAMGVAPTYTCAPYHLPTAPRFGEQIAWAESNAVVYANSVIGARTAKYPDFLDIFIALTGRAAAASSHLTQNRRAVLQVDIDPPADHDDSFWPLLGYLVGVWAGRDVPVVNGLQAASPTLDALRAFGAAFATTSSAPMFHIAGDTPEAPDLAAALGGAEPNSTRRITVADLRNAWRAFNKAERDQVEWVALGNPHFSAEEITALAERCAGRKKSDTVGITVTTHGDVLRSAAIAGPVAALRSFGVSFVVDTCWCVIQAPVFDPAVKTVMTNSGKYAHYGPGLVDRNVRFGSLADCVDAACTGTFSTEPPLWLGQDG</sequence>
<dbReference type="InterPro" id="IPR007506">
    <property type="entry name" value="PMDh-L-like_dom"/>
</dbReference>
<dbReference type="GO" id="GO:0016829">
    <property type="term" value="F:lyase activity"/>
    <property type="evidence" value="ECO:0007669"/>
    <property type="project" value="UniProtKB-KW"/>
</dbReference>
<dbReference type="Pfam" id="PF04412">
    <property type="entry name" value="AcnX"/>
    <property type="match status" value="1"/>
</dbReference>
<evidence type="ECO:0000259" key="3">
    <source>
        <dbReference type="Pfam" id="PF01989"/>
    </source>
</evidence>
<dbReference type="RefSeq" id="WP_217483389.1">
    <property type="nucleotide sequence ID" value="NZ_CADIJQ010000009.1"/>
</dbReference>
<feature type="domain" description="Phosphomevalonate dehydratase large subunit-like" evidence="4">
    <location>
        <begin position="169"/>
        <end position="569"/>
    </location>
</feature>
<keyword evidence="1" id="KW-0408">Iron</keyword>
<dbReference type="InterPro" id="IPR012047">
    <property type="entry name" value="AcnX"/>
</dbReference>
<dbReference type="PANTHER" id="PTHR36577:SF3">
    <property type="entry name" value="DUF521 DOMAIN PROTEIN (AFU_ORTHOLOGUE AFUA_6G00490)"/>
    <property type="match status" value="1"/>
</dbReference>
<feature type="domain" description="Phosphomevalonate dehydratase small subunit-like" evidence="3">
    <location>
        <begin position="32"/>
        <end position="117"/>
    </location>
</feature>
<gene>
    <name evidence="5" type="ORF">LMG3441_04774</name>
</gene>
<dbReference type="PIRSF" id="PIRSF036630">
    <property type="entry name" value="UCP036630"/>
    <property type="match status" value="1"/>
</dbReference>
<dbReference type="Pfam" id="PF01989">
    <property type="entry name" value="AcnX_swivel_put"/>
    <property type="match status" value="1"/>
</dbReference>